<evidence type="ECO:0000313" key="9">
    <source>
        <dbReference type="Proteomes" id="UP000799441"/>
    </source>
</evidence>
<dbReference type="Proteomes" id="UP000799441">
    <property type="component" value="Unassembled WGS sequence"/>
</dbReference>
<feature type="transmembrane region" description="Helical" evidence="6">
    <location>
        <begin position="151"/>
        <end position="174"/>
    </location>
</feature>
<protein>
    <submittedName>
        <fullName evidence="8">Major facilitator superfamily transporter</fullName>
    </submittedName>
</protein>
<dbReference type="GO" id="GO:0016020">
    <property type="term" value="C:membrane"/>
    <property type="evidence" value="ECO:0007669"/>
    <property type="project" value="UniProtKB-SubCell"/>
</dbReference>
<dbReference type="PROSITE" id="PS50850">
    <property type="entry name" value="MFS"/>
    <property type="match status" value="1"/>
</dbReference>
<sequence>MADKAHVQMTAAPEPATTAANATAKEHATATNEEMAGLEQVTTNARPSCFRSTFQEMLFVLTATMAIAMTSFLTGSLTVTSSYIGRDLGMPTAQVTWLASAPSLAAGSFLLFFGKVADFFGRKALFVGSLFIFAVLNLGAGFMHSGIGLDILTGVMGLTGASAVPPAVGLLGVIYNKPSKRKNAAFACFSAGNPIGFVGGTLFGGIAAELFGWRASFWLIAIIFVVFTAIGIFSVPGDFEKKEPFSLETLKRFDLVGVALTIAGIGLFSAALSLGDSAPKGWSTGYVIAFLAIGLVLTISFVFWENWVAYPLIPMKIWLDKNFSLNLAVLSLGFMSFTPASFFIALFFQEIWQFNPLMVAVHLLPMVIVGIAVNVVAGMILHTVSNKLLMLIGTLAYSIAFLLLAVNRSSSSYWAFCFPSFILIVVGADLEFNVANMYVMSSMPREQQSVAGGIFQTVARLCQTIGLGIATAVFSSVEQKSAGLSSLGEYWDRATAPYAATFWAAFAMAAFSVCLVPFMTIGTQGGKEKKIVDEEDGGASGGSSVNGDEVEAEGISKETGTDKKAPPIASAPSDLIESDRWCRLRG</sequence>
<organism evidence="8 9">
    <name type="scientific">Polychaeton citri CBS 116435</name>
    <dbReference type="NCBI Taxonomy" id="1314669"/>
    <lineage>
        <taxon>Eukaryota</taxon>
        <taxon>Fungi</taxon>
        <taxon>Dikarya</taxon>
        <taxon>Ascomycota</taxon>
        <taxon>Pezizomycotina</taxon>
        <taxon>Dothideomycetes</taxon>
        <taxon>Dothideomycetidae</taxon>
        <taxon>Capnodiales</taxon>
        <taxon>Capnodiaceae</taxon>
        <taxon>Polychaeton</taxon>
    </lineage>
</organism>
<keyword evidence="3 6" id="KW-1133">Transmembrane helix</keyword>
<dbReference type="Gene3D" id="1.20.1250.20">
    <property type="entry name" value="MFS general substrate transporter like domains"/>
    <property type="match status" value="2"/>
</dbReference>
<evidence type="ECO:0000259" key="7">
    <source>
        <dbReference type="PROSITE" id="PS50850"/>
    </source>
</evidence>
<comment type="caution">
    <text evidence="8">The sequence shown here is derived from an EMBL/GenBank/DDBJ whole genome shotgun (WGS) entry which is preliminary data.</text>
</comment>
<evidence type="ECO:0000256" key="3">
    <source>
        <dbReference type="ARBA" id="ARBA00022989"/>
    </source>
</evidence>
<feature type="transmembrane region" description="Helical" evidence="6">
    <location>
        <begin position="412"/>
        <end position="432"/>
    </location>
</feature>
<evidence type="ECO:0000256" key="4">
    <source>
        <dbReference type="ARBA" id="ARBA00023136"/>
    </source>
</evidence>
<dbReference type="AlphaFoldDB" id="A0A9P4URH3"/>
<accession>A0A9P4URH3</accession>
<gene>
    <name evidence="8" type="ORF">K431DRAFT_284276</name>
</gene>
<feature type="transmembrane region" description="Helical" evidence="6">
    <location>
        <begin position="255"/>
        <end position="274"/>
    </location>
</feature>
<feature type="transmembrane region" description="Helical" evidence="6">
    <location>
        <begin position="217"/>
        <end position="235"/>
    </location>
</feature>
<feature type="region of interest" description="Disordered" evidence="5">
    <location>
        <begin position="532"/>
        <end position="574"/>
    </location>
</feature>
<evidence type="ECO:0000256" key="6">
    <source>
        <dbReference type="SAM" id="Phobius"/>
    </source>
</evidence>
<feature type="compositionally biased region" description="Low complexity" evidence="5">
    <location>
        <begin position="10"/>
        <end position="22"/>
    </location>
</feature>
<feature type="domain" description="Major facilitator superfamily (MFS) profile" evidence="7">
    <location>
        <begin position="59"/>
        <end position="524"/>
    </location>
</feature>
<dbReference type="EMBL" id="MU003785">
    <property type="protein sequence ID" value="KAF2722070.1"/>
    <property type="molecule type" value="Genomic_DNA"/>
</dbReference>
<comment type="subcellular location">
    <subcellularLocation>
        <location evidence="1">Membrane</location>
        <topology evidence="1">Multi-pass membrane protein</topology>
    </subcellularLocation>
</comment>
<name>A0A9P4URH3_9PEZI</name>
<feature type="transmembrane region" description="Helical" evidence="6">
    <location>
        <begin position="360"/>
        <end position="381"/>
    </location>
</feature>
<keyword evidence="2 6" id="KW-0812">Transmembrane</keyword>
<feature type="transmembrane region" description="Helical" evidence="6">
    <location>
        <begin position="186"/>
        <end position="211"/>
    </location>
</feature>
<keyword evidence="9" id="KW-1185">Reference proteome</keyword>
<dbReference type="InterPro" id="IPR036259">
    <property type="entry name" value="MFS_trans_sf"/>
</dbReference>
<evidence type="ECO:0000313" key="8">
    <source>
        <dbReference type="EMBL" id="KAF2722070.1"/>
    </source>
</evidence>
<feature type="transmembrane region" description="Helical" evidence="6">
    <location>
        <begin position="388"/>
        <end position="406"/>
    </location>
</feature>
<keyword evidence="4 6" id="KW-0472">Membrane</keyword>
<evidence type="ECO:0000256" key="5">
    <source>
        <dbReference type="SAM" id="MobiDB-lite"/>
    </source>
</evidence>
<feature type="transmembrane region" description="Helical" evidence="6">
    <location>
        <begin position="497"/>
        <end position="521"/>
    </location>
</feature>
<dbReference type="OrthoDB" id="2985014at2759"/>
<proteinExistence type="predicted"/>
<dbReference type="InterPro" id="IPR011701">
    <property type="entry name" value="MFS"/>
</dbReference>
<dbReference type="PANTHER" id="PTHR42718:SF23">
    <property type="entry name" value="MAJOR FACILITATOR SUPERFAMILY (MFS) PROFILE DOMAIN-CONTAINING PROTEIN"/>
    <property type="match status" value="1"/>
</dbReference>
<feature type="region of interest" description="Disordered" evidence="5">
    <location>
        <begin position="1"/>
        <end position="22"/>
    </location>
</feature>
<feature type="transmembrane region" description="Helical" evidence="6">
    <location>
        <begin position="325"/>
        <end position="348"/>
    </location>
</feature>
<dbReference type="SUPFAM" id="SSF103473">
    <property type="entry name" value="MFS general substrate transporter"/>
    <property type="match status" value="1"/>
</dbReference>
<evidence type="ECO:0000256" key="1">
    <source>
        <dbReference type="ARBA" id="ARBA00004141"/>
    </source>
</evidence>
<dbReference type="InterPro" id="IPR020846">
    <property type="entry name" value="MFS_dom"/>
</dbReference>
<dbReference type="GO" id="GO:0022857">
    <property type="term" value="F:transmembrane transporter activity"/>
    <property type="evidence" value="ECO:0007669"/>
    <property type="project" value="InterPro"/>
</dbReference>
<feature type="compositionally biased region" description="Basic and acidic residues" evidence="5">
    <location>
        <begin position="554"/>
        <end position="565"/>
    </location>
</feature>
<feature type="transmembrane region" description="Helical" evidence="6">
    <location>
        <begin position="286"/>
        <end position="304"/>
    </location>
</feature>
<dbReference type="PANTHER" id="PTHR42718">
    <property type="entry name" value="MAJOR FACILITATOR SUPERFAMILY MULTIDRUG TRANSPORTER MFSC"/>
    <property type="match status" value="1"/>
</dbReference>
<dbReference type="Pfam" id="PF07690">
    <property type="entry name" value="MFS_1"/>
    <property type="match status" value="1"/>
</dbReference>
<feature type="transmembrane region" description="Helical" evidence="6">
    <location>
        <begin position="125"/>
        <end position="145"/>
    </location>
</feature>
<feature type="transmembrane region" description="Helical" evidence="6">
    <location>
        <begin position="58"/>
        <end position="83"/>
    </location>
</feature>
<feature type="transmembrane region" description="Helical" evidence="6">
    <location>
        <begin position="95"/>
        <end position="113"/>
    </location>
</feature>
<reference evidence="8" key="1">
    <citation type="journal article" date="2020" name="Stud. Mycol.">
        <title>101 Dothideomycetes genomes: a test case for predicting lifestyles and emergence of pathogens.</title>
        <authorList>
            <person name="Haridas S."/>
            <person name="Albert R."/>
            <person name="Binder M."/>
            <person name="Bloem J."/>
            <person name="Labutti K."/>
            <person name="Salamov A."/>
            <person name="Andreopoulos B."/>
            <person name="Baker S."/>
            <person name="Barry K."/>
            <person name="Bills G."/>
            <person name="Bluhm B."/>
            <person name="Cannon C."/>
            <person name="Castanera R."/>
            <person name="Culley D."/>
            <person name="Daum C."/>
            <person name="Ezra D."/>
            <person name="Gonzalez J."/>
            <person name="Henrissat B."/>
            <person name="Kuo A."/>
            <person name="Liang C."/>
            <person name="Lipzen A."/>
            <person name="Lutzoni F."/>
            <person name="Magnuson J."/>
            <person name="Mondo S."/>
            <person name="Nolan M."/>
            <person name="Ohm R."/>
            <person name="Pangilinan J."/>
            <person name="Park H.-J."/>
            <person name="Ramirez L."/>
            <person name="Alfaro M."/>
            <person name="Sun H."/>
            <person name="Tritt A."/>
            <person name="Yoshinaga Y."/>
            <person name="Zwiers L.-H."/>
            <person name="Turgeon B."/>
            <person name="Goodwin S."/>
            <person name="Spatafora J."/>
            <person name="Crous P."/>
            <person name="Grigoriev I."/>
        </authorList>
    </citation>
    <scope>NUCLEOTIDE SEQUENCE</scope>
    <source>
        <strain evidence="8">CBS 116435</strain>
    </source>
</reference>
<evidence type="ECO:0000256" key="2">
    <source>
        <dbReference type="ARBA" id="ARBA00022692"/>
    </source>
</evidence>